<reference evidence="7" key="1">
    <citation type="submission" date="2019-03" db="EMBL/GenBank/DDBJ databases">
        <authorList>
            <person name="Mank J."/>
            <person name="Almeida P."/>
        </authorList>
    </citation>
    <scope>NUCLEOTIDE SEQUENCE</scope>
    <source>
        <strain evidence="7">78183</strain>
    </source>
</reference>
<organism evidence="7">
    <name type="scientific">Salix viminalis</name>
    <name type="common">Common osier</name>
    <name type="synonym">Basket willow</name>
    <dbReference type="NCBI Taxonomy" id="40686"/>
    <lineage>
        <taxon>Eukaryota</taxon>
        <taxon>Viridiplantae</taxon>
        <taxon>Streptophyta</taxon>
        <taxon>Embryophyta</taxon>
        <taxon>Tracheophyta</taxon>
        <taxon>Spermatophyta</taxon>
        <taxon>Magnoliopsida</taxon>
        <taxon>eudicotyledons</taxon>
        <taxon>Gunneridae</taxon>
        <taxon>Pentapetalae</taxon>
        <taxon>rosids</taxon>
        <taxon>fabids</taxon>
        <taxon>Malpighiales</taxon>
        <taxon>Salicaceae</taxon>
        <taxon>Saliceae</taxon>
        <taxon>Salix</taxon>
    </lineage>
</organism>
<comment type="subcellular location">
    <subcellularLocation>
        <location evidence="1">Nucleus</location>
    </subcellularLocation>
</comment>
<accession>A0A6N2MLQ7</accession>
<proteinExistence type="predicted"/>
<evidence type="ECO:0000256" key="5">
    <source>
        <dbReference type="ARBA" id="ARBA00023242"/>
    </source>
</evidence>
<dbReference type="Pfam" id="PF03106">
    <property type="entry name" value="WRKY"/>
    <property type="match status" value="1"/>
</dbReference>
<keyword evidence="5" id="KW-0539">Nucleus</keyword>
<keyword evidence="2" id="KW-0805">Transcription regulation</keyword>
<dbReference type="EMBL" id="CAADRP010001830">
    <property type="protein sequence ID" value="VFU54282.1"/>
    <property type="molecule type" value="Genomic_DNA"/>
</dbReference>
<dbReference type="Gene3D" id="2.20.25.80">
    <property type="entry name" value="WRKY domain"/>
    <property type="match status" value="1"/>
</dbReference>
<dbReference type="SUPFAM" id="SSF118290">
    <property type="entry name" value="WRKY DNA-binding domain"/>
    <property type="match status" value="1"/>
</dbReference>
<dbReference type="InterPro" id="IPR003657">
    <property type="entry name" value="WRKY_dom"/>
</dbReference>
<keyword evidence="4" id="KW-0804">Transcription</keyword>
<evidence type="ECO:0000256" key="1">
    <source>
        <dbReference type="ARBA" id="ARBA00004123"/>
    </source>
</evidence>
<dbReference type="GO" id="GO:0043565">
    <property type="term" value="F:sequence-specific DNA binding"/>
    <property type="evidence" value="ECO:0007669"/>
    <property type="project" value="InterPro"/>
</dbReference>
<feature type="domain" description="WRKY" evidence="6">
    <location>
        <begin position="54"/>
        <end position="90"/>
    </location>
</feature>
<dbReference type="SMART" id="SM00774">
    <property type="entry name" value="WRKY"/>
    <property type="match status" value="1"/>
</dbReference>
<evidence type="ECO:0000256" key="3">
    <source>
        <dbReference type="ARBA" id="ARBA00023125"/>
    </source>
</evidence>
<sequence>MVPKKNLRNEQPNSPKCTKKLELAALRPKRDSDVYMRGSLSAFLGSLAFLEENKCSSRRGYPAKKHVERSREVPSMLVVAYKGEHNHSKIAFQSPNMMLHI</sequence>
<protein>
    <recommendedName>
        <fullName evidence="6">WRKY domain-containing protein</fullName>
    </recommendedName>
</protein>
<evidence type="ECO:0000256" key="2">
    <source>
        <dbReference type="ARBA" id="ARBA00023015"/>
    </source>
</evidence>
<evidence type="ECO:0000259" key="6">
    <source>
        <dbReference type="PROSITE" id="PS50811"/>
    </source>
</evidence>
<gene>
    <name evidence="7" type="ORF">SVIM_LOCUS378500</name>
</gene>
<keyword evidence="3" id="KW-0238">DNA-binding</keyword>
<dbReference type="GO" id="GO:0003700">
    <property type="term" value="F:DNA-binding transcription factor activity"/>
    <property type="evidence" value="ECO:0007669"/>
    <property type="project" value="InterPro"/>
</dbReference>
<dbReference type="AlphaFoldDB" id="A0A6N2MLQ7"/>
<evidence type="ECO:0000313" key="7">
    <source>
        <dbReference type="EMBL" id="VFU54282.1"/>
    </source>
</evidence>
<dbReference type="InterPro" id="IPR036576">
    <property type="entry name" value="WRKY_dom_sf"/>
</dbReference>
<dbReference type="GO" id="GO:0005634">
    <property type="term" value="C:nucleus"/>
    <property type="evidence" value="ECO:0007669"/>
    <property type="project" value="UniProtKB-SubCell"/>
</dbReference>
<name>A0A6N2MLQ7_SALVM</name>
<dbReference type="PROSITE" id="PS50811">
    <property type="entry name" value="WRKY"/>
    <property type="match status" value="1"/>
</dbReference>
<evidence type="ECO:0000256" key="4">
    <source>
        <dbReference type="ARBA" id="ARBA00023163"/>
    </source>
</evidence>